<dbReference type="STRING" id="1798473.A3G50_01890"/>
<feature type="binding site" evidence="7">
    <location>
        <position position="242"/>
    </location>
    <ligand>
        <name>L-serine</name>
        <dbReference type="ChEBI" id="CHEBI:33384"/>
    </ligand>
</feature>
<evidence type="ECO:0000256" key="2">
    <source>
        <dbReference type="ARBA" id="ARBA00022741"/>
    </source>
</evidence>
<feature type="binding site" evidence="7">
    <location>
        <position position="393"/>
    </location>
    <ligand>
        <name>L-serine</name>
        <dbReference type="ChEBI" id="CHEBI:33384"/>
    </ligand>
</feature>
<evidence type="ECO:0000313" key="11">
    <source>
        <dbReference type="EMBL" id="OGG42862.1"/>
    </source>
</evidence>
<evidence type="ECO:0000256" key="4">
    <source>
        <dbReference type="ARBA" id="ARBA00022917"/>
    </source>
</evidence>
<dbReference type="Pfam" id="PF02403">
    <property type="entry name" value="Seryl_tRNA_N"/>
    <property type="match status" value="1"/>
</dbReference>
<keyword evidence="9" id="KW-0175">Coiled coil</keyword>
<comment type="catalytic activity">
    <reaction evidence="6">
        <text>tRNA(Ser) + L-serine + ATP = L-seryl-tRNA(Ser) + AMP + diphosphate + H(+)</text>
        <dbReference type="Rhea" id="RHEA:12292"/>
        <dbReference type="Rhea" id="RHEA-COMP:9669"/>
        <dbReference type="Rhea" id="RHEA-COMP:9703"/>
        <dbReference type="ChEBI" id="CHEBI:15378"/>
        <dbReference type="ChEBI" id="CHEBI:30616"/>
        <dbReference type="ChEBI" id="CHEBI:33019"/>
        <dbReference type="ChEBI" id="CHEBI:33384"/>
        <dbReference type="ChEBI" id="CHEBI:78442"/>
        <dbReference type="ChEBI" id="CHEBI:78533"/>
        <dbReference type="ChEBI" id="CHEBI:456215"/>
        <dbReference type="EC" id="6.1.1.11"/>
    </reaction>
</comment>
<sequence length="430" mass="49008">MLDVKFIRENSEAVKEGIAKKKADPKLVDSFLRLDEEWRTKVAAIDQLRSEHNLNNNELAKHRTDDLISKAEILKKQLTKLEEEEKDIKEHRQAKLNLIPNLPQTDVPLGKDESENQVIKEVGEKPKFDFDPKDYLSLAEKLGIIDIKRAAKVSGSRFGYLLGTAALLEFALINFALKRLLDENYISKIIKKNNLNVSNKVFTPVIPPVLINRKSMWGMGYLDQGADEIYHLEKDDLYLVGTAEQSLGTMHQDESFKESELPKRYVGFSTCFRREAGSYGKDTKGILRVHQFNKLEMFSFAAPETSEEEHKLFLAVEEALMQELEIPYRVMKICAGDLGAPAAAKFDIETWFPGENIYRETHSTSNCTDYQARRLNVRYKDKTGKTNFVHTVNGTVFSQRPILAIIENNQTREGGVSIPKSLAPYFDKSN</sequence>
<dbReference type="Proteomes" id="UP000176633">
    <property type="component" value="Unassembled WGS sequence"/>
</dbReference>
<dbReference type="HAMAP" id="MF_00176">
    <property type="entry name" value="Ser_tRNA_synth_type1"/>
    <property type="match status" value="1"/>
</dbReference>
<dbReference type="SUPFAM" id="SSF55681">
    <property type="entry name" value="Class II aaRS and biotin synthetases"/>
    <property type="match status" value="1"/>
</dbReference>
<dbReference type="GO" id="GO:0006434">
    <property type="term" value="P:seryl-tRNA aminoacylation"/>
    <property type="evidence" value="ECO:0007669"/>
    <property type="project" value="UniProtKB-UniRule"/>
</dbReference>
<keyword evidence="3 6" id="KW-0067">ATP-binding</keyword>
<comment type="subunit">
    <text evidence="6">Homodimer. The tRNA molecule binds across the dimer.</text>
</comment>
<evidence type="ECO:0000256" key="1">
    <source>
        <dbReference type="ARBA" id="ARBA00022598"/>
    </source>
</evidence>
<name>A0A1F6C1F9_9BACT</name>
<keyword evidence="1 6" id="KW-0436">Ligase</keyword>
<dbReference type="GO" id="GO:0016260">
    <property type="term" value="P:selenocysteine biosynthetic process"/>
    <property type="evidence" value="ECO:0007669"/>
    <property type="project" value="UniProtKB-UniRule"/>
</dbReference>
<feature type="binding site" evidence="7">
    <location>
        <position position="273"/>
    </location>
    <ligand>
        <name>L-serine</name>
        <dbReference type="ChEBI" id="CHEBI:33384"/>
    </ligand>
</feature>
<feature type="binding site" evidence="6">
    <location>
        <position position="395"/>
    </location>
    <ligand>
        <name>L-serine</name>
        <dbReference type="ChEBI" id="CHEBI:33384"/>
    </ligand>
</feature>
<dbReference type="InterPro" id="IPR002317">
    <property type="entry name" value="Ser-tRNA-ligase_type_1"/>
</dbReference>
<dbReference type="InterPro" id="IPR033729">
    <property type="entry name" value="SerRS_core"/>
</dbReference>
<keyword evidence="6" id="KW-0963">Cytoplasm</keyword>
<feature type="binding site" evidence="6">
    <location>
        <begin position="242"/>
        <end position="244"/>
    </location>
    <ligand>
        <name>L-serine</name>
        <dbReference type="ChEBI" id="CHEBI:33384"/>
    </ligand>
</feature>
<dbReference type="Pfam" id="PF00587">
    <property type="entry name" value="tRNA-synt_2b"/>
    <property type="match status" value="1"/>
</dbReference>
<comment type="catalytic activity">
    <reaction evidence="6">
        <text>tRNA(Sec) + L-serine + ATP = L-seryl-tRNA(Sec) + AMP + diphosphate + H(+)</text>
        <dbReference type="Rhea" id="RHEA:42580"/>
        <dbReference type="Rhea" id="RHEA-COMP:9742"/>
        <dbReference type="Rhea" id="RHEA-COMP:10128"/>
        <dbReference type="ChEBI" id="CHEBI:15378"/>
        <dbReference type="ChEBI" id="CHEBI:30616"/>
        <dbReference type="ChEBI" id="CHEBI:33019"/>
        <dbReference type="ChEBI" id="CHEBI:33384"/>
        <dbReference type="ChEBI" id="CHEBI:78442"/>
        <dbReference type="ChEBI" id="CHEBI:78533"/>
        <dbReference type="ChEBI" id="CHEBI:456215"/>
        <dbReference type="EC" id="6.1.1.11"/>
    </reaction>
</comment>
<comment type="subcellular location">
    <subcellularLocation>
        <location evidence="6">Cytoplasm</location>
    </subcellularLocation>
</comment>
<dbReference type="EC" id="6.1.1.11" evidence="6"/>
<evidence type="ECO:0000313" key="12">
    <source>
        <dbReference type="Proteomes" id="UP000176633"/>
    </source>
</evidence>
<comment type="caution">
    <text evidence="11">The sequence shown here is derived from an EMBL/GenBank/DDBJ whole genome shotgun (WGS) entry which is preliminary data.</text>
</comment>
<comment type="pathway">
    <text evidence="6">Aminoacyl-tRNA biosynthesis; selenocysteinyl-tRNA(Sec) biosynthesis; L-seryl-tRNA(Sec) from L-serine and tRNA(Sec): step 1/1.</text>
</comment>
<keyword evidence="2 6" id="KW-0547">Nucleotide-binding</keyword>
<dbReference type="AlphaFoldDB" id="A0A1F6C1F9"/>
<dbReference type="InterPro" id="IPR010978">
    <property type="entry name" value="tRNA-bd_arm"/>
</dbReference>
<dbReference type="InterPro" id="IPR042103">
    <property type="entry name" value="SerRS_1_N_sf"/>
</dbReference>
<feature type="binding site" evidence="6 8">
    <location>
        <begin position="273"/>
        <end position="275"/>
    </location>
    <ligand>
        <name>ATP</name>
        <dbReference type="ChEBI" id="CHEBI:30616"/>
    </ligand>
</feature>
<dbReference type="NCBIfam" id="TIGR00414">
    <property type="entry name" value="serS"/>
    <property type="match status" value="1"/>
</dbReference>
<keyword evidence="5 6" id="KW-0030">Aminoacyl-tRNA synthetase</keyword>
<dbReference type="SUPFAM" id="SSF46589">
    <property type="entry name" value="tRNA-binding arm"/>
    <property type="match status" value="1"/>
</dbReference>
<organism evidence="11 12">
    <name type="scientific">Candidatus Jorgensenbacteria bacterium RIFCSPLOWO2_12_FULL_42_11</name>
    <dbReference type="NCBI Taxonomy" id="1798473"/>
    <lineage>
        <taxon>Bacteria</taxon>
        <taxon>Candidatus Joergenseniibacteriota</taxon>
    </lineage>
</organism>
<dbReference type="Gene3D" id="3.30.930.10">
    <property type="entry name" value="Bira Bifunctional Protein, Domain 2"/>
    <property type="match status" value="1"/>
</dbReference>
<feature type="binding site" evidence="8">
    <location>
        <begin position="289"/>
        <end position="292"/>
    </location>
    <ligand>
        <name>ATP</name>
        <dbReference type="ChEBI" id="CHEBI:30616"/>
    </ligand>
</feature>
<dbReference type="GO" id="GO:0005737">
    <property type="term" value="C:cytoplasm"/>
    <property type="evidence" value="ECO:0007669"/>
    <property type="project" value="UniProtKB-SubCell"/>
</dbReference>
<comment type="domain">
    <text evidence="6">Consists of two distinct domains, a catalytic core and a N-terminal extension that is involved in tRNA binding.</text>
</comment>
<dbReference type="GO" id="GO:0004828">
    <property type="term" value="F:serine-tRNA ligase activity"/>
    <property type="evidence" value="ECO:0007669"/>
    <property type="project" value="UniProtKB-UniRule"/>
</dbReference>
<comment type="similarity">
    <text evidence="6">Belongs to the class-II aminoacyl-tRNA synthetase family. Type-1 seryl-tRNA synthetase subfamily.</text>
</comment>
<proteinExistence type="inferred from homology"/>
<dbReference type="UniPathway" id="UPA00906">
    <property type="reaction ID" value="UER00895"/>
</dbReference>
<dbReference type="CDD" id="cd00770">
    <property type="entry name" value="SerRS_core"/>
    <property type="match status" value="1"/>
</dbReference>
<dbReference type="InterPro" id="IPR015866">
    <property type="entry name" value="Ser-tRNA-synth_1_N"/>
</dbReference>
<dbReference type="InterPro" id="IPR006195">
    <property type="entry name" value="aa-tRNA-synth_II"/>
</dbReference>
<evidence type="ECO:0000256" key="8">
    <source>
        <dbReference type="PIRSR" id="PIRSR001529-2"/>
    </source>
</evidence>
<evidence type="ECO:0000256" key="7">
    <source>
        <dbReference type="PIRSR" id="PIRSR001529-1"/>
    </source>
</evidence>
<dbReference type="PANTHER" id="PTHR11778">
    <property type="entry name" value="SERYL-TRNA SYNTHETASE"/>
    <property type="match status" value="1"/>
</dbReference>
<dbReference type="EMBL" id="MFKM01000034">
    <property type="protein sequence ID" value="OGG42862.1"/>
    <property type="molecule type" value="Genomic_DNA"/>
</dbReference>
<dbReference type="InterPro" id="IPR045864">
    <property type="entry name" value="aa-tRNA-synth_II/BPL/LPL"/>
</dbReference>
<feature type="binding site" evidence="6">
    <location>
        <position position="289"/>
    </location>
    <ligand>
        <name>ATP</name>
        <dbReference type="ChEBI" id="CHEBI:30616"/>
    </ligand>
</feature>
<reference evidence="11 12" key="1">
    <citation type="journal article" date="2016" name="Nat. Commun.">
        <title>Thousands of microbial genomes shed light on interconnected biogeochemical processes in an aquifer system.</title>
        <authorList>
            <person name="Anantharaman K."/>
            <person name="Brown C.T."/>
            <person name="Hug L.A."/>
            <person name="Sharon I."/>
            <person name="Castelle C.J."/>
            <person name="Probst A.J."/>
            <person name="Thomas B.C."/>
            <person name="Singh A."/>
            <person name="Wilkins M.J."/>
            <person name="Karaoz U."/>
            <person name="Brodie E.L."/>
            <person name="Williams K.H."/>
            <person name="Hubbard S.S."/>
            <person name="Banfield J.F."/>
        </authorList>
    </citation>
    <scope>NUCLEOTIDE SEQUENCE [LARGE SCALE GENOMIC DNA]</scope>
</reference>
<dbReference type="PRINTS" id="PR00981">
    <property type="entry name" value="TRNASYNTHSER"/>
</dbReference>
<evidence type="ECO:0000256" key="6">
    <source>
        <dbReference type="HAMAP-Rule" id="MF_00176"/>
    </source>
</evidence>
<dbReference type="GO" id="GO:0005524">
    <property type="term" value="F:ATP binding"/>
    <property type="evidence" value="ECO:0007669"/>
    <property type="project" value="UniProtKB-UniRule"/>
</dbReference>
<evidence type="ECO:0000256" key="3">
    <source>
        <dbReference type="ARBA" id="ARBA00022840"/>
    </source>
</evidence>
<feature type="site" description="Important for serine binding" evidence="7">
    <location>
        <position position="395"/>
    </location>
</feature>
<dbReference type="PIRSF" id="PIRSF001529">
    <property type="entry name" value="Ser-tRNA-synth_IIa"/>
    <property type="match status" value="1"/>
</dbReference>
<dbReference type="InterPro" id="IPR002314">
    <property type="entry name" value="aa-tRNA-synt_IIb"/>
</dbReference>
<feature type="binding site" evidence="6 7">
    <location>
        <position position="296"/>
    </location>
    <ligand>
        <name>L-serine</name>
        <dbReference type="ChEBI" id="CHEBI:33384"/>
    </ligand>
</feature>
<evidence type="ECO:0000256" key="9">
    <source>
        <dbReference type="SAM" id="Coils"/>
    </source>
</evidence>
<feature type="domain" description="Aminoacyl-transfer RNA synthetases class-II family profile" evidence="10">
    <location>
        <begin position="134"/>
        <end position="419"/>
    </location>
</feature>
<evidence type="ECO:0000259" key="10">
    <source>
        <dbReference type="PROSITE" id="PS50862"/>
    </source>
</evidence>
<gene>
    <name evidence="6" type="primary">serS</name>
    <name evidence="11" type="ORF">A3G50_01890</name>
</gene>
<accession>A0A1F6C1F9</accession>
<evidence type="ECO:0000256" key="5">
    <source>
        <dbReference type="ARBA" id="ARBA00023146"/>
    </source>
</evidence>
<protein>
    <recommendedName>
        <fullName evidence="6">Serine--tRNA ligase</fullName>
        <ecNumber evidence="6">6.1.1.11</ecNumber>
    </recommendedName>
    <alternativeName>
        <fullName evidence="6">Seryl-tRNA synthetase</fullName>
        <shortName evidence="6">SerRS</shortName>
    </alternativeName>
    <alternativeName>
        <fullName evidence="6">Seryl-tRNA(Ser/Sec) synthetase</fullName>
    </alternativeName>
</protein>
<keyword evidence="4 6" id="KW-0648">Protein biosynthesis</keyword>
<dbReference type="PROSITE" id="PS50862">
    <property type="entry name" value="AA_TRNA_LIGASE_II"/>
    <property type="match status" value="1"/>
</dbReference>
<dbReference type="Gene3D" id="1.10.287.40">
    <property type="entry name" value="Serine-tRNA synthetase, tRNA binding domain"/>
    <property type="match status" value="1"/>
</dbReference>
<feature type="coiled-coil region" evidence="9">
    <location>
        <begin position="64"/>
        <end position="94"/>
    </location>
</feature>
<feature type="binding site" evidence="6 8">
    <location>
        <begin position="360"/>
        <end position="363"/>
    </location>
    <ligand>
        <name>ATP</name>
        <dbReference type="ChEBI" id="CHEBI:30616"/>
    </ligand>
</feature>
<comment type="function">
    <text evidence="6">Catalyzes the attachment of serine to tRNA(Ser). Is also able to aminoacylate tRNA(Sec) with serine, to form the misacylated tRNA L-seryl-tRNA(Sec), which will be further converted into selenocysteinyl-tRNA(Sec).</text>
</comment>